<dbReference type="CDD" id="cd08663">
    <property type="entry name" value="DAP_dppA_1"/>
    <property type="match status" value="1"/>
</dbReference>
<dbReference type="InterPro" id="IPR027476">
    <property type="entry name" value="DppA_N"/>
</dbReference>
<evidence type="ECO:0000313" key="3">
    <source>
        <dbReference type="EMBL" id="XCI28509.1"/>
    </source>
</evidence>
<organism evidence="3">
    <name type="scientific">Proteinivorax hydrogeniformans</name>
    <dbReference type="NCBI Taxonomy" id="1826727"/>
    <lineage>
        <taxon>Bacteria</taxon>
        <taxon>Bacillati</taxon>
        <taxon>Bacillota</taxon>
        <taxon>Clostridia</taxon>
        <taxon>Eubacteriales</taxon>
        <taxon>Proteinivoracaceae</taxon>
        <taxon>Proteinivorax</taxon>
    </lineage>
</organism>
<gene>
    <name evidence="3" type="ORF">PRVXH_002470</name>
</gene>
<reference evidence="3" key="2">
    <citation type="submission" date="2024-06" db="EMBL/GenBank/DDBJ databases">
        <authorList>
            <person name="Petrova K.O."/>
            <person name="Toshchakov S.V."/>
            <person name="Boltjanskaja Y.V."/>
            <person name="Kevbrin V.V."/>
        </authorList>
    </citation>
    <scope>NUCLEOTIDE SEQUENCE</scope>
    <source>
        <strain evidence="3">Z-710</strain>
    </source>
</reference>
<dbReference type="PIRSF" id="PIRSF015853">
    <property type="entry name" value="Pep_DppA"/>
    <property type="match status" value="1"/>
</dbReference>
<dbReference type="InterPro" id="IPR036177">
    <property type="entry name" value="Peptidase_M55_sf"/>
</dbReference>
<dbReference type="Gene3D" id="3.30.1360.130">
    <property type="entry name" value="Dipeptide transport protein"/>
    <property type="match status" value="1"/>
</dbReference>
<protein>
    <submittedName>
        <fullName evidence="3">M55 family metallopeptidase</fullName>
    </submittedName>
</protein>
<reference evidence="3" key="1">
    <citation type="journal article" date="2018" name="Antonie Van Leeuwenhoek">
        <title>Proteinivorax hydrogeniformans sp. nov., an anaerobic, haloalkaliphilic bacterium fermenting proteinaceous compounds with high hydrogen production.</title>
        <authorList>
            <person name="Boltyanskaya Y."/>
            <person name="Detkova E."/>
            <person name="Pimenov N."/>
            <person name="Kevbrin V."/>
        </authorList>
    </citation>
    <scope>NUCLEOTIDE SEQUENCE</scope>
    <source>
        <strain evidence="3">Z-710</strain>
    </source>
</reference>
<keyword evidence="2" id="KW-0862">Zinc</keyword>
<keyword evidence="2" id="KW-0479">Metal-binding</keyword>
<name>A0AAU8HSF1_9FIRM</name>
<evidence type="ECO:0000256" key="2">
    <source>
        <dbReference type="PIRSR" id="PIRSR015853-2"/>
    </source>
</evidence>
<dbReference type="Pfam" id="PF04951">
    <property type="entry name" value="Peptidase_M55"/>
    <property type="match status" value="1"/>
</dbReference>
<feature type="active site" description="Nucleophile" evidence="1">
    <location>
        <position position="116"/>
    </location>
</feature>
<feature type="binding site" evidence="2">
    <location>
        <position position="135"/>
    </location>
    <ligand>
        <name>Zn(2+)</name>
        <dbReference type="ChEBI" id="CHEBI:29105"/>
        <label>2</label>
    </ligand>
</feature>
<dbReference type="GO" id="GO:0046872">
    <property type="term" value="F:metal ion binding"/>
    <property type="evidence" value="ECO:0007669"/>
    <property type="project" value="UniProtKB-KW"/>
</dbReference>
<dbReference type="RefSeq" id="WP_353893065.1">
    <property type="nucleotide sequence ID" value="NZ_CP159485.1"/>
</dbReference>
<dbReference type="AlphaFoldDB" id="A0AAU8HSF1"/>
<feature type="binding site" evidence="2">
    <location>
        <position position="8"/>
    </location>
    <ligand>
        <name>Zn(2+)</name>
        <dbReference type="ChEBI" id="CHEBI:29105"/>
        <label>1</label>
    </ligand>
</feature>
<sequence length="269" mass="29475">MKVFISADIEGIWGVVSKKQIIGDSFDYNRGRKLMTEEVNLACEALIENGATEIVVNDSHGPMDNLFIEKLHPKVQLISGSPKPLSMMQGIEKGYDKALFIGYHSRAGSSFSTFDHTYNSSLLSSVKLNGQPVGEAGMNARLAAYYSTAVVFVSGDQTLAGQVKEEIGDIPTLAVKHSINRTSAHNISFEQLKEGYKEKIKEAARCEAKPLKLEGPFVLEVEFLTSQGPTLAERIPTVTKVGDKTVEIRNDDFLELFKTLNAALDSDSL</sequence>
<accession>A0AAU8HSF1</accession>
<dbReference type="EMBL" id="CP159485">
    <property type="protein sequence ID" value="XCI28509.1"/>
    <property type="molecule type" value="Genomic_DNA"/>
</dbReference>
<dbReference type="SUPFAM" id="SSF63992">
    <property type="entry name" value="Dipeptide transport protein"/>
    <property type="match status" value="1"/>
</dbReference>
<proteinExistence type="predicted"/>
<dbReference type="InterPro" id="IPR007035">
    <property type="entry name" value="Peptidase_M55"/>
</dbReference>
<feature type="binding site" evidence="2">
    <location>
        <position position="60"/>
    </location>
    <ligand>
        <name>Zn(2+)</name>
        <dbReference type="ChEBI" id="CHEBI:29105"/>
        <label>2</label>
    </ligand>
</feature>
<feature type="binding site" evidence="2">
    <location>
        <position position="104"/>
    </location>
    <ligand>
        <name>Zn(2+)</name>
        <dbReference type="ChEBI" id="CHEBI:29105"/>
        <label>2</label>
    </ligand>
</feature>
<feature type="binding site" evidence="2">
    <location>
        <position position="10"/>
    </location>
    <ligand>
        <name>Zn(2+)</name>
        <dbReference type="ChEBI" id="CHEBI:29105"/>
        <label>1</label>
    </ligand>
</feature>
<dbReference type="Gene3D" id="3.40.50.10780">
    <property type="entry name" value="Dipeptide transport protein"/>
    <property type="match status" value="1"/>
</dbReference>
<evidence type="ECO:0000256" key="1">
    <source>
        <dbReference type="PIRSR" id="PIRSR015853-1"/>
    </source>
</evidence>
<feature type="binding site" evidence="2">
    <location>
        <position position="8"/>
    </location>
    <ligand>
        <name>Zn(2+)</name>
        <dbReference type="ChEBI" id="CHEBI:29105"/>
        <label>2</label>
    </ligand>
</feature>